<evidence type="ECO:0000256" key="1">
    <source>
        <dbReference type="SAM" id="Phobius"/>
    </source>
</evidence>
<dbReference type="EMBL" id="JBBNAE010000003">
    <property type="protein sequence ID" value="KAK9137636.1"/>
    <property type="molecule type" value="Genomic_DNA"/>
</dbReference>
<keyword evidence="1" id="KW-0472">Membrane</keyword>
<organism evidence="2 3">
    <name type="scientific">Stephania japonica</name>
    <dbReference type="NCBI Taxonomy" id="461633"/>
    <lineage>
        <taxon>Eukaryota</taxon>
        <taxon>Viridiplantae</taxon>
        <taxon>Streptophyta</taxon>
        <taxon>Embryophyta</taxon>
        <taxon>Tracheophyta</taxon>
        <taxon>Spermatophyta</taxon>
        <taxon>Magnoliopsida</taxon>
        <taxon>Ranunculales</taxon>
        <taxon>Menispermaceae</taxon>
        <taxon>Menispermoideae</taxon>
        <taxon>Cissampelideae</taxon>
        <taxon>Stephania</taxon>
    </lineage>
</organism>
<protein>
    <submittedName>
        <fullName evidence="2">Uncharacterized protein</fullName>
    </submittedName>
</protein>
<comment type="caution">
    <text evidence="2">The sequence shown here is derived from an EMBL/GenBank/DDBJ whole genome shotgun (WGS) entry which is preliminary data.</text>
</comment>
<keyword evidence="1" id="KW-1133">Transmembrane helix</keyword>
<keyword evidence="1" id="KW-0812">Transmembrane</keyword>
<gene>
    <name evidence="2" type="ORF">Sjap_008230</name>
</gene>
<keyword evidence="3" id="KW-1185">Reference proteome</keyword>
<dbReference type="AlphaFoldDB" id="A0AAP0PE97"/>
<feature type="transmembrane region" description="Helical" evidence="1">
    <location>
        <begin position="283"/>
        <end position="302"/>
    </location>
</feature>
<sequence length="356" mass="40474">MTCRRRVVARHLATAACERIVEKIGPRCCKQSGGDDFRTEDLPRELDVGATWEKRVGLMLNPQDRWREVVKWGLKILTGEVSLGGKILVAARWLYKTLLRTTYQKPPIGHVVPLAYMTWVPHSWLLTIDGTVYNQFRLSVGVPTFTVIGVLLGKSGLVTSVWSRFGGMVNVQSVNDGIPRTKGGIYCSRSEKPLPPSLSNRENRSTRKVKNRHVTMADSIQGTQGDAMDQDEGSYGVFQWHEAQTTVPRYSTGQIMCLFTKHNCSHTIVTTVHKRYNCSHTTLLTFNMVLDVLVDIAIYLMWSRTNKRTTWRAFSCLKHRFQNFQSGSTAQQSLSMSGIIKYRHDGWFPARRLQYS</sequence>
<proteinExistence type="predicted"/>
<reference evidence="2 3" key="1">
    <citation type="submission" date="2024-01" db="EMBL/GenBank/DDBJ databases">
        <title>Genome assemblies of Stephania.</title>
        <authorList>
            <person name="Yang L."/>
        </authorList>
    </citation>
    <scope>NUCLEOTIDE SEQUENCE [LARGE SCALE GENOMIC DNA]</scope>
    <source>
        <strain evidence="2">QJT</strain>
        <tissue evidence="2">Leaf</tissue>
    </source>
</reference>
<dbReference type="Proteomes" id="UP001417504">
    <property type="component" value="Unassembled WGS sequence"/>
</dbReference>
<evidence type="ECO:0000313" key="3">
    <source>
        <dbReference type="Proteomes" id="UP001417504"/>
    </source>
</evidence>
<name>A0AAP0PE97_9MAGN</name>
<accession>A0AAP0PE97</accession>
<evidence type="ECO:0000313" key="2">
    <source>
        <dbReference type="EMBL" id="KAK9137636.1"/>
    </source>
</evidence>